<reference evidence="2 3" key="1">
    <citation type="journal article" date="2009" name="Stand. Genomic Sci.">
        <title>Complete genome sequence of Desulfotomaculum acetoxidans type strain (5575).</title>
        <authorList>
            <person name="Spring S."/>
            <person name="Lapidus A."/>
            <person name="Schroder M."/>
            <person name="Gleim D."/>
            <person name="Sims D."/>
            <person name="Meincke L."/>
            <person name="Glavina Del Rio T."/>
            <person name="Tice H."/>
            <person name="Copeland A."/>
            <person name="Cheng J.F."/>
            <person name="Lucas S."/>
            <person name="Chen F."/>
            <person name="Nolan M."/>
            <person name="Bruce D."/>
            <person name="Goodwin L."/>
            <person name="Pitluck S."/>
            <person name="Ivanova N."/>
            <person name="Mavromatis K."/>
            <person name="Mikhailova N."/>
            <person name="Pati A."/>
            <person name="Chen A."/>
            <person name="Palaniappan K."/>
            <person name="Land M."/>
            <person name="Hauser L."/>
            <person name="Chang Y.J."/>
            <person name="Jeffries C.D."/>
            <person name="Chain P."/>
            <person name="Saunders E."/>
            <person name="Brettin T."/>
            <person name="Detter J.C."/>
            <person name="Goker M."/>
            <person name="Bristow J."/>
            <person name="Eisen J.A."/>
            <person name="Markowitz V."/>
            <person name="Hugenholtz P."/>
            <person name="Kyrpides N.C."/>
            <person name="Klenk H.P."/>
            <person name="Han C."/>
        </authorList>
    </citation>
    <scope>NUCLEOTIDE SEQUENCE [LARGE SCALE GENOMIC DNA]</scope>
    <source>
        <strain evidence="3">ATCC 49208 / DSM 771 / VKM B-1644</strain>
    </source>
</reference>
<gene>
    <name evidence="2" type="ordered locus">Dtox_2182</name>
</gene>
<keyword evidence="1" id="KW-0812">Transmembrane</keyword>
<keyword evidence="1" id="KW-1133">Transmembrane helix</keyword>
<proteinExistence type="predicted"/>
<feature type="transmembrane region" description="Helical" evidence="1">
    <location>
        <begin position="92"/>
        <end position="115"/>
    </location>
</feature>
<dbReference type="NCBIfam" id="NF041644">
    <property type="entry name" value="CBO0543_fam"/>
    <property type="match status" value="1"/>
</dbReference>
<name>C8VZM5_DESAS</name>
<evidence type="ECO:0000313" key="2">
    <source>
        <dbReference type="EMBL" id="ACV63003.1"/>
    </source>
</evidence>
<feature type="transmembrane region" description="Helical" evidence="1">
    <location>
        <begin position="63"/>
        <end position="80"/>
    </location>
</feature>
<feature type="transmembrane region" description="Helical" evidence="1">
    <location>
        <begin position="160"/>
        <end position="179"/>
    </location>
</feature>
<evidence type="ECO:0000256" key="1">
    <source>
        <dbReference type="SAM" id="Phobius"/>
    </source>
</evidence>
<dbReference type="RefSeq" id="WP_015757707.1">
    <property type="nucleotide sequence ID" value="NC_013216.1"/>
</dbReference>
<dbReference type="InterPro" id="IPR048147">
    <property type="entry name" value="CBO0543-like"/>
</dbReference>
<dbReference type="OrthoDB" id="1679483at2"/>
<dbReference type="HOGENOM" id="CLU_112019_0_0_9"/>
<dbReference type="AlphaFoldDB" id="C8VZM5"/>
<dbReference type="EMBL" id="CP001720">
    <property type="protein sequence ID" value="ACV63003.1"/>
    <property type="molecule type" value="Genomic_DNA"/>
</dbReference>
<dbReference type="Proteomes" id="UP000002217">
    <property type="component" value="Chromosome"/>
</dbReference>
<keyword evidence="3" id="KW-1185">Reference proteome</keyword>
<feature type="transmembrane region" description="Helical" evidence="1">
    <location>
        <begin position="124"/>
        <end position="148"/>
    </location>
</feature>
<feature type="transmembrane region" description="Helical" evidence="1">
    <location>
        <begin position="34"/>
        <end position="51"/>
    </location>
</feature>
<protein>
    <submittedName>
        <fullName evidence="2">Uncharacterized protein</fullName>
    </submittedName>
</protein>
<evidence type="ECO:0000313" key="3">
    <source>
        <dbReference type="Proteomes" id="UP000002217"/>
    </source>
</evidence>
<keyword evidence="1" id="KW-0472">Membrane</keyword>
<dbReference type="KEGG" id="dae:Dtox_2182"/>
<dbReference type="eggNOG" id="ENOG5032FKV">
    <property type="taxonomic scope" value="Bacteria"/>
</dbReference>
<sequence length="185" mass="21459">MFLAISKIPPDVKIQRHLTSIHIDDWLREDLFHLRWWLLLCLLIFSVYVWWKIVDKTRLAEISLYAALTTIVTLGLVEIGEELILWDYPTDIIPIFPPLTSLNLASLPIIFSLIYQYFGTWSSFLLASLGVAAILCFILEPIMVWGGLYQLLKWKHFYGLPVYTIIAICIRLVLIRIFTTEKSSS</sequence>
<organism evidence="2 3">
    <name type="scientific">Desulfofarcimen acetoxidans (strain ATCC 49208 / DSM 771 / KCTC 5769 / VKM B-1644 / 5575)</name>
    <name type="common">Desulfotomaculum acetoxidans</name>
    <dbReference type="NCBI Taxonomy" id="485916"/>
    <lineage>
        <taxon>Bacteria</taxon>
        <taxon>Bacillati</taxon>
        <taxon>Bacillota</taxon>
        <taxon>Clostridia</taxon>
        <taxon>Eubacteriales</taxon>
        <taxon>Peptococcaceae</taxon>
        <taxon>Desulfofarcimen</taxon>
    </lineage>
</organism>
<accession>C8VZM5</accession>